<dbReference type="InterPro" id="IPR023772">
    <property type="entry name" value="DNA-bd_HTH_TetR-type_CS"/>
</dbReference>
<organism evidence="6 7">
    <name type="scientific">Paenibacillus elgii</name>
    <dbReference type="NCBI Taxonomy" id="189691"/>
    <lineage>
        <taxon>Bacteria</taxon>
        <taxon>Bacillati</taxon>
        <taxon>Bacillota</taxon>
        <taxon>Bacilli</taxon>
        <taxon>Bacillales</taxon>
        <taxon>Paenibacillaceae</taxon>
        <taxon>Paenibacillus</taxon>
    </lineage>
</organism>
<evidence type="ECO:0000256" key="1">
    <source>
        <dbReference type="ARBA" id="ARBA00023015"/>
    </source>
</evidence>
<name>A0A2T6G502_9BACL</name>
<dbReference type="GO" id="GO:0003677">
    <property type="term" value="F:DNA binding"/>
    <property type="evidence" value="ECO:0007669"/>
    <property type="project" value="UniProtKB-UniRule"/>
</dbReference>
<dbReference type="Pfam" id="PF00440">
    <property type="entry name" value="TetR_N"/>
    <property type="match status" value="1"/>
</dbReference>
<dbReference type="PROSITE" id="PS50977">
    <property type="entry name" value="HTH_TETR_2"/>
    <property type="match status" value="1"/>
</dbReference>
<feature type="domain" description="HTH tetR-type" evidence="5">
    <location>
        <begin position="7"/>
        <end position="67"/>
    </location>
</feature>
<protein>
    <submittedName>
        <fullName evidence="6">TetR/AcrR family transcriptional regulator</fullName>
    </submittedName>
</protein>
<dbReference type="Proteomes" id="UP000244184">
    <property type="component" value="Unassembled WGS sequence"/>
</dbReference>
<dbReference type="PROSITE" id="PS01081">
    <property type="entry name" value="HTH_TETR_1"/>
    <property type="match status" value="1"/>
</dbReference>
<dbReference type="Pfam" id="PF16925">
    <property type="entry name" value="TetR_C_13"/>
    <property type="match status" value="1"/>
</dbReference>
<dbReference type="SUPFAM" id="SSF46689">
    <property type="entry name" value="Homeodomain-like"/>
    <property type="match status" value="1"/>
</dbReference>
<dbReference type="Gene3D" id="1.10.357.10">
    <property type="entry name" value="Tetracycline Repressor, domain 2"/>
    <property type="match status" value="1"/>
</dbReference>
<gene>
    <name evidence="6" type="ORF">C8Z91_10475</name>
</gene>
<dbReference type="PRINTS" id="PR00455">
    <property type="entry name" value="HTHTETR"/>
</dbReference>
<evidence type="ECO:0000256" key="4">
    <source>
        <dbReference type="PROSITE-ProRule" id="PRU00335"/>
    </source>
</evidence>
<sequence length="193" mass="22053">MKKYKKPTNRDIVLRVATDLFLTKGYLATSMDEIVVESKVSKTNIYYYFKSKDELLSAIVETLVQTYTGMIHDVISRKNLTVQERITTLLHLLTRQELECLGGCPFLTLYSQMPQDAHLLREKISRFFRDQVDLLEALLTEGIRSRQISAQLPARSTAQFIVSAVEGGLILQHVSQDPNVLENTLQFLAFLLK</sequence>
<feature type="DNA-binding region" description="H-T-H motif" evidence="4">
    <location>
        <begin position="30"/>
        <end position="49"/>
    </location>
</feature>
<dbReference type="PANTHER" id="PTHR47506:SF1">
    <property type="entry name" value="HTH-TYPE TRANSCRIPTIONAL REGULATOR YJDC"/>
    <property type="match status" value="1"/>
</dbReference>
<dbReference type="InterPro" id="IPR036271">
    <property type="entry name" value="Tet_transcr_reg_TetR-rel_C_sf"/>
</dbReference>
<dbReference type="SUPFAM" id="SSF48498">
    <property type="entry name" value="Tetracyclin repressor-like, C-terminal domain"/>
    <property type="match status" value="1"/>
</dbReference>
<proteinExistence type="predicted"/>
<keyword evidence="1" id="KW-0805">Transcription regulation</keyword>
<evidence type="ECO:0000259" key="5">
    <source>
        <dbReference type="PROSITE" id="PS50977"/>
    </source>
</evidence>
<dbReference type="InterPro" id="IPR009057">
    <property type="entry name" value="Homeodomain-like_sf"/>
</dbReference>
<comment type="caution">
    <text evidence="6">The sequence shown here is derived from an EMBL/GenBank/DDBJ whole genome shotgun (WGS) entry which is preliminary data.</text>
</comment>
<dbReference type="InterPro" id="IPR001647">
    <property type="entry name" value="HTH_TetR"/>
</dbReference>
<keyword evidence="2 4" id="KW-0238">DNA-binding</keyword>
<evidence type="ECO:0000313" key="6">
    <source>
        <dbReference type="EMBL" id="PUA39247.1"/>
    </source>
</evidence>
<dbReference type="AlphaFoldDB" id="A0A2T6G502"/>
<dbReference type="PANTHER" id="PTHR47506">
    <property type="entry name" value="TRANSCRIPTIONAL REGULATORY PROTEIN"/>
    <property type="match status" value="1"/>
</dbReference>
<dbReference type="EMBL" id="PYHP01000025">
    <property type="protein sequence ID" value="PUA39247.1"/>
    <property type="molecule type" value="Genomic_DNA"/>
</dbReference>
<evidence type="ECO:0000256" key="3">
    <source>
        <dbReference type="ARBA" id="ARBA00023163"/>
    </source>
</evidence>
<evidence type="ECO:0000256" key="2">
    <source>
        <dbReference type="ARBA" id="ARBA00023125"/>
    </source>
</evidence>
<evidence type="ECO:0000313" key="7">
    <source>
        <dbReference type="Proteomes" id="UP000244184"/>
    </source>
</evidence>
<accession>A0A2T6G502</accession>
<keyword evidence="3" id="KW-0804">Transcription</keyword>
<dbReference type="InterPro" id="IPR011075">
    <property type="entry name" value="TetR_C"/>
</dbReference>
<reference evidence="6 7" key="1">
    <citation type="submission" date="2018-03" db="EMBL/GenBank/DDBJ databases">
        <title>Genome sequence of Paenibacillus elgii strain AC13 an antimicrobial compound producing bacteria.</title>
        <authorList>
            <person name="Kurokawa A.S."/>
            <person name="Araujo J.F."/>
            <person name="Costa R.A."/>
            <person name="Ortega D.B."/>
            <person name="Pires A.S."/>
            <person name="Pappas G.J.Jr."/>
            <person name="Franco O.L."/>
            <person name="Barreto C."/>
            <person name="Magalhaes B.S."/>
            <person name="Kruger R.H."/>
        </authorList>
    </citation>
    <scope>NUCLEOTIDE SEQUENCE [LARGE SCALE GENOMIC DNA]</scope>
    <source>
        <strain evidence="6 7">AC13</strain>
    </source>
</reference>